<feature type="region of interest" description="Disordered" evidence="2">
    <location>
        <begin position="326"/>
        <end position="347"/>
    </location>
</feature>
<comment type="caution">
    <text evidence="5">The sequence shown here is derived from an EMBL/GenBank/DDBJ whole genome shotgun (WGS) entry which is preliminary data.</text>
</comment>
<evidence type="ECO:0000256" key="2">
    <source>
        <dbReference type="SAM" id="MobiDB-lite"/>
    </source>
</evidence>
<dbReference type="Pfam" id="PF13435">
    <property type="entry name" value="Cytochrome_C554"/>
    <property type="match status" value="2"/>
</dbReference>
<accession>A0A7I9VLN4</accession>
<evidence type="ECO:0000313" key="5">
    <source>
        <dbReference type="EMBL" id="GEJ57019.1"/>
    </source>
</evidence>
<proteinExistence type="predicted"/>
<sequence length="543" mass="58874">MTHPRTLALLAVLTLAPAAALAAGGEARPKKAAPAKPAAAAVAVPARSQGCVECHQTSSPALVTQWHDSTHARKGVACLDCHQRQAGAADAFQHGDALIATVVTPRDCGRCHQKEAEEFGRSHHAKAGNILASLDNYVAETVEGARVPFNPHGTTPGSSPIMVNGMASAESGCQQCHGTKVALRAKDGGKPITVDDLKPGADGRPTDQAALARVARDADGKPALVEATWPNTGIGRINLDGSLGSCSACHSRHDFAPRRARQPENCGKCHLGPDHPQKEIYEESKHGIAYRDQRDKMNLDAKKWVLGEDYAAAPTCASCHMSANANGGKVTHDPGERLSWTNRPPISLRMDTDAQHRVVTEQDPAKRQALVADTAAQKRDRMKGACTTCHASSYVDAFYKQYDDFQALYAEKFAKPGQELMKALHDNGLLTKIDFDEKLEWDWFYLWHHEGRRARMGVSMNAPDYAHWHGMYEVAEDFYQKIVPEARALIDEAARHGKAAQAKAAGAVLDAILARPEHAWYLEQRAQNPPVQGESVRPPARAN</sequence>
<evidence type="ECO:0000256" key="3">
    <source>
        <dbReference type="SAM" id="SignalP"/>
    </source>
</evidence>
<name>A0A7I9VLN4_9BACT</name>
<evidence type="ECO:0000259" key="4">
    <source>
        <dbReference type="Pfam" id="PF13435"/>
    </source>
</evidence>
<evidence type="ECO:0000256" key="1">
    <source>
        <dbReference type="ARBA" id="ARBA00022729"/>
    </source>
</evidence>
<reference evidence="6" key="1">
    <citation type="journal article" date="2020" name="Appl. Environ. Microbiol.">
        <title>Diazotrophic Anaeromyxobacter Isolates from Soils.</title>
        <authorList>
            <person name="Masuda Y."/>
            <person name="Yamanaka H."/>
            <person name="Xu Z.X."/>
            <person name="Shiratori Y."/>
            <person name="Aono T."/>
            <person name="Amachi S."/>
            <person name="Senoo K."/>
            <person name="Itoh H."/>
        </authorList>
    </citation>
    <scope>NUCLEOTIDE SEQUENCE [LARGE SCALE GENOMIC DNA]</scope>
    <source>
        <strain evidence="6">R267</strain>
    </source>
</reference>
<dbReference type="InterPro" id="IPR023155">
    <property type="entry name" value="Cyt_c-552/4"/>
</dbReference>
<dbReference type="InterPro" id="IPR051829">
    <property type="entry name" value="Multiheme_Cytochr_ET"/>
</dbReference>
<feature type="domain" description="Cytochrome c-552/4" evidence="4">
    <location>
        <begin position="108"/>
        <end position="178"/>
    </location>
</feature>
<dbReference type="Proteomes" id="UP000503640">
    <property type="component" value="Unassembled WGS sequence"/>
</dbReference>
<feature type="region of interest" description="Disordered" evidence="2">
    <location>
        <begin position="524"/>
        <end position="543"/>
    </location>
</feature>
<evidence type="ECO:0000313" key="6">
    <source>
        <dbReference type="Proteomes" id="UP000503640"/>
    </source>
</evidence>
<dbReference type="RefSeq" id="WP_176064518.1">
    <property type="nucleotide sequence ID" value="NZ_BJTG01000004.1"/>
</dbReference>
<keyword evidence="6" id="KW-1185">Reference proteome</keyword>
<dbReference type="SUPFAM" id="SSF48695">
    <property type="entry name" value="Multiheme cytochromes"/>
    <property type="match status" value="2"/>
</dbReference>
<dbReference type="PANTHER" id="PTHR35038">
    <property type="entry name" value="DISSIMILATORY SULFITE REDUCTASE SIRA"/>
    <property type="match status" value="1"/>
</dbReference>
<dbReference type="Gene3D" id="1.20.850.10">
    <property type="entry name" value="Hydroxylamine Oxidoreductase, Chain A, domain 2"/>
    <property type="match status" value="1"/>
</dbReference>
<dbReference type="AlphaFoldDB" id="A0A7I9VLN4"/>
<feature type="signal peptide" evidence="3">
    <location>
        <begin position="1"/>
        <end position="22"/>
    </location>
</feature>
<keyword evidence="1 3" id="KW-0732">Signal</keyword>
<feature type="chain" id="PRO_5029888630" description="Cytochrome c-552/4 domain-containing protein" evidence="3">
    <location>
        <begin position="23"/>
        <end position="543"/>
    </location>
</feature>
<dbReference type="Pfam" id="PF13447">
    <property type="entry name" value="Multi-haem_cyto"/>
    <property type="match status" value="1"/>
</dbReference>
<protein>
    <recommendedName>
        <fullName evidence="4">Cytochrome c-552/4 domain-containing protein</fullName>
    </recommendedName>
</protein>
<dbReference type="Gene3D" id="1.10.780.10">
    <property type="entry name" value="Hydroxylamine Oxidoreductase, Chain A, domain 1"/>
    <property type="match status" value="1"/>
</dbReference>
<gene>
    <name evidence="5" type="ORF">AMYX_17600</name>
</gene>
<organism evidence="5 6">
    <name type="scientific">Anaeromyxobacter diazotrophicus</name>
    <dbReference type="NCBI Taxonomy" id="2590199"/>
    <lineage>
        <taxon>Bacteria</taxon>
        <taxon>Pseudomonadati</taxon>
        <taxon>Myxococcota</taxon>
        <taxon>Myxococcia</taxon>
        <taxon>Myxococcales</taxon>
        <taxon>Cystobacterineae</taxon>
        <taxon>Anaeromyxobacteraceae</taxon>
        <taxon>Anaeromyxobacter</taxon>
    </lineage>
</organism>
<feature type="domain" description="Cytochrome c-552/4" evidence="4">
    <location>
        <begin position="45"/>
        <end position="82"/>
    </location>
</feature>
<dbReference type="InterPro" id="IPR036280">
    <property type="entry name" value="Multihaem_cyt_sf"/>
</dbReference>
<dbReference type="EMBL" id="BJTG01000004">
    <property type="protein sequence ID" value="GEJ57019.1"/>
    <property type="molecule type" value="Genomic_DNA"/>
</dbReference>